<reference evidence="3" key="1">
    <citation type="submission" date="2023-08" db="EMBL/GenBank/DDBJ databases">
        <title>Rhodospirillaceae gen. nov., a novel taxon isolated from the Yangtze River Yuezi River estuary sludge.</title>
        <authorList>
            <person name="Ruan L."/>
        </authorList>
    </citation>
    <scope>NUCLEOTIDE SEQUENCE [LARGE SCALE GENOMIC DNA]</scope>
    <source>
        <strain evidence="3">R-7</strain>
    </source>
</reference>
<keyword evidence="1" id="KW-0812">Transmembrane</keyword>
<evidence type="ECO:0000313" key="3">
    <source>
        <dbReference type="Proteomes" id="UP001230156"/>
    </source>
</evidence>
<feature type="transmembrane region" description="Helical" evidence="1">
    <location>
        <begin position="117"/>
        <end position="137"/>
    </location>
</feature>
<feature type="transmembrane region" description="Helical" evidence="1">
    <location>
        <begin position="56"/>
        <end position="77"/>
    </location>
</feature>
<accession>A0ABU0YI38</accession>
<feature type="transmembrane region" description="Helical" evidence="1">
    <location>
        <begin position="30"/>
        <end position="49"/>
    </location>
</feature>
<name>A0ABU0YI38_9PROT</name>
<organism evidence="2 3">
    <name type="scientific">Dongia sedimenti</name>
    <dbReference type="NCBI Taxonomy" id="3064282"/>
    <lineage>
        <taxon>Bacteria</taxon>
        <taxon>Pseudomonadati</taxon>
        <taxon>Pseudomonadota</taxon>
        <taxon>Alphaproteobacteria</taxon>
        <taxon>Rhodospirillales</taxon>
        <taxon>Dongiaceae</taxon>
        <taxon>Dongia</taxon>
    </lineage>
</organism>
<dbReference type="Pfam" id="PF19540">
    <property type="entry name" value="DUF6064"/>
    <property type="match status" value="1"/>
</dbReference>
<proteinExistence type="predicted"/>
<feature type="transmembrane region" description="Helical" evidence="1">
    <location>
        <begin position="149"/>
        <end position="168"/>
    </location>
</feature>
<dbReference type="RefSeq" id="WP_379954298.1">
    <property type="nucleotide sequence ID" value="NZ_JAUYVI010000002.1"/>
</dbReference>
<feature type="transmembrane region" description="Helical" evidence="1">
    <location>
        <begin position="175"/>
        <end position="194"/>
    </location>
</feature>
<evidence type="ECO:0000313" key="2">
    <source>
        <dbReference type="EMBL" id="MDQ7246882.1"/>
    </source>
</evidence>
<comment type="caution">
    <text evidence="2">The sequence shown here is derived from an EMBL/GenBank/DDBJ whole genome shotgun (WGS) entry which is preliminary data.</text>
</comment>
<sequence length="226" mass="24876">MSEWWSYSAEDFLLFSPRTYWRMFELQNEAYWPLPVLTLALGGIVTFLAARGGANFLRSAAAILALVWSFVAYTFLWTRYAGINWAIAYVAPAFVLEALLLLLIAVRAGFTVQPRGVVPWTGYLLLAFATVGVPLLAPLHGRDRSTSEIFGIAPDPTVIATLGFLILLRGRFLWLLYPIPILWCLLSGMTLHTMGDAQAWMPFTAVAVVAAAAIAAAVRRPSRTPA</sequence>
<keyword evidence="1" id="KW-0472">Membrane</keyword>
<feature type="transmembrane region" description="Helical" evidence="1">
    <location>
        <begin position="200"/>
        <end position="218"/>
    </location>
</feature>
<protein>
    <submittedName>
        <fullName evidence="2">DUF6064 family protein</fullName>
    </submittedName>
</protein>
<dbReference type="InterPro" id="IPR045708">
    <property type="entry name" value="DUF6064"/>
</dbReference>
<keyword evidence="3" id="KW-1185">Reference proteome</keyword>
<evidence type="ECO:0000256" key="1">
    <source>
        <dbReference type="SAM" id="Phobius"/>
    </source>
</evidence>
<gene>
    <name evidence="2" type="ORF">Q8A70_04370</name>
</gene>
<dbReference type="EMBL" id="JAUYVI010000002">
    <property type="protein sequence ID" value="MDQ7246882.1"/>
    <property type="molecule type" value="Genomic_DNA"/>
</dbReference>
<keyword evidence="1" id="KW-1133">Transmembrane helix</keyword>
<dbReference type="Proteomes" id="UP001230156">
    <property type="component" value="Unassembled WGS sequence"/>
</dbReference>
<feature type="transmembrane region" description="Helical" evidence="1">
    <location>
        <begin position="83"/>
        <end position="105"/>
    </location>
</feature>